<dbReference type="Proteomes" id="UP000216442">
    <property type="component" value="Unassembled WGS sequence"/>
</dbReference>
<evidence type="ECO:0000313" key="1">
    <source>
        <dbReference type="EMBL" id="PAQ07569.1"/>
    </source>
</evidence>
<dbReference type="AlphaFoldDB" id="A0A271LHI9"/>
<protein>
    <submittedName>
        <fullName evidence="1">Uncharacterized protein</fullName>
    </submittedName>
</protein>
<gene>
    <name evidence="1" type="ORF">CIT26_21245</name>
</gene>
<organism evidence="1 2">
    <name type="scientific">Mesorhizobium temperatum</name>
    <dbReference type="NCBI Taxonomy" id="241416"/>
    <lineage>
        <taxon>Bacteria</taxon>
        <taxon>Pseudomonadati</taxon>
        <taxon>Pseudomonadota</taxon>
        <taxon>Alphaproteobacteria</taxon>
        <taxon>Hyphomicrobiales</taxon>
        <taxon>Phyllobacteriaceae</taxon>
        <taxon>Mesorhizobium</taxon>
    </lineage>
</organism>
<dbReference type="EMBL" id="NPKJ01000058">
    <property type="protein sequence ID" value="PAQ07569.1"/>
    <property type="molecule type" value="Genomic_DNA"/>
</dbReference>
<evidence type="ECO:0000313" key="2">
    <source>
        <dbReference type="Proteomes" id="UP000216442"/>
    </source>
</evidence>
<proteinExistence type="predicted"/>
<accession>A0A271LHI9</accession>
<sequence length="545" mass="61333">MRSILGDAFRGLWGIVILQDQLVDLADQLTKTESWPDGWLATKRILRWDRERQSKASFMKLRKLELALRPKDLLSEIRARVLARGAFAEDLVGVDRSPDSASSVYEKARDHAEKLGQAAAGDSELLEAIVPELLKPNSSDKTYSFGRGVGKAVDDPVGLMMHIRAQIARSEINQISLIPIRGIIAGWNQVDPQAVGNFLDSALEDEIWSRWFVELQVQGSMDDRAFDRLLSAIVDGKSPVWQFQYLAGGRVTDPFSAEQIGKLVRAIADQEDGPFVAFDLLSMVIHCASEKDENYRNDLLQVCMEFLRATNWVLVNSDQGGMDYDVDVVLRFALSRTNSDNDVTIILNNIVDSRRNRNRYFGFDGPKLLGRFFEFFPMMALNAVYRPDDEGSYSLAYEMVVDPSSEGHDTAVAMVPLEILVEWCDISPNDRYTYAASTCKLFDVDDDNNKAISISQTVVELLRSAPNKQAVMSEVIPRLVPNSWSGSRASIIEERLPLLRSLNPADDQEIERVIDAAADARLRELIDAERRREMVEERADSESFE</sequence>
<keyword evidence="2" id="KW-1185">Reference proteome</keyword>
<name>A0A271LHI9_9HYPH</name>
<reference evidence="1 2" key="1">
    <citation type="submission" date="2017-08" db="EMBL/GenBank/DDBJ databases">
        <title>Mesorhizobium wenxinae sp. nov., a novel rhizobial species isolated from root nodules of chickpea (Cicer arietinum L.).</title>
        <authorList>
            <person name="Zhang J."/>
        </authorList>
    </citation>
    <scope>NUCLEOTIDE SEQUENCE [LARGE SCALE GENOMIC DNA]</scope>
    <source>
        <strain evidence="1 2">SDW018</strain>
    </source>
</reference>
<comment type="caution">
    <text evidence="1">The sequence shown here is derived from an EMBL/GenBank/DDBJ whole genome shotgun (WGS) entry which is preliminary data.</text>
</comment>